<sequence>MRIFSKKAFKFDHPAGQEPAVIVKSHSFADVPDWVTESAMFKLASSVGEVSVFETKQDEKAAEAEATEGRGSRGKKKENEGGKTDVKESPQETAETESEIQ</sequence>
<dbReference type="RefSeq" id="WP_251872273.1">
    <property type="nucleotide sequence ID" value="NZ_CP098755.1"/>
</dbReference>
<gene>
    <name evidence="2" type="ORF">NDK47_24100</name>
</gene>
<evidence type="ECO:0000313" key="3">
    <source>
        <dbReference type="Proteomes" id="UP001056500"/>
    </source>
</evidence>
<reference evidence="2" key="1">
    <citation type="submission" date="2022-06" db="EMBL/GenBank/DDBJ databases">
        <title>Genome sequencing of Brevibacillus sp. BB3-R1.</title>
        <authorList>
            <person name="Heo J."/>
            <person name="Lee D."/>
            <person name="Won M."/>
            <person name="Han B.-H."/>
            <person name="Hong S.-B."/>
            <person name="Kwon S.-W."/>
        </authorList>
    </citation>
    <scope>NUCLEOTIDE SEQUENCE</scope>
    <source>
        <strain evidence="2">BB3-R1</strain>
    </source>
</reference>
<dbReference type="Proteomes" id="UP001056500">
    <property type="component" value="Chromosome"/>
</dbReference>
<feature type="compositionally biased region" description="Basic and acidic residues" evidence="1">
    <location>
        <begin position="55"/>
        <end position="90"/>
    </location>
</feature>
<protein>
    <submittedName>
        <fullName evidence="2">Uncharacterized protein</fullName>
    </submittedName>
</protein>
<evidence type="ECO:0000313" key="2">
    <source>
        <dbReference type="EMBL" id="USG65169.1"/>
    </source>
</evidence>
<feature type="region of interest" description="Disordered" evidence="1">
    <location>
        <begin position="54"/>
        <end position="101"/>
    </location>
</feature>
<organism evidence="2 3">
    <name type="scientific">Brevibacillus ruminantium</name>
    <dbReference type="NCBI Taxonomy" id="2950604"/>
    <lineage>
        <taxon>Bacteria</taxon>
        <taxon>Bacillati</taxon>
        <taxon>Bacillota</taxon>
        <taxon>Bacilli</taxon>
        <taxon>Bacillales</taxon>
        <taxon>Paenibacillaceae</taxon>
        <taxon>Brevibacillus</taxon>
    </lineage>
</organism>
<name>A0ABY4WE48_9BACL</name>
<evidence type="ECO:0000256" key="1">
    <source>
        <dbReference type="SAM" id="MobiDB-lite"/>
    </source>
</evidence>
<dbReference type="EMBL" id="CP098755">
    <property type="protein sequence ID" value="USG65169.1"/>
    <property type="molecule type" value="Genomic_DNA"/>
</dbReference>
<keyword evidence="3" id="KW-1185">Reference proteome</keyword>
<proteinExistence type="predicted"/>
<accession>A0ABY4WE48</accession>